<reference evidence="8" key="2">
    <citation type="journal article" date="2021" name="PeerJ">
        <title>Extensive microbial diversity within the chicken gut microbiome revealed by metagenomics and culture.</title>
        <authorList>
            <person name="Gilroy R."/>
            <person name="Ravi A."/>
            <person name="Getino M."/>
            <person name="Pursley I."/>
            <person name="Horton D.L."/>
            <person name="Alikhan N.F."/>
            <person name="Baker D."/>
            <person name="Gharbi K."/>
            <person name="Hall N."/>
            <person name="Watson M."/>
            <person name="Adriaenssens E.M."/>
            <person name="Foster-Nyarko E."/>
            <person name="Jarju S."/>
            <person name="Secka A."/>
            <person name="Antonio M."/>
            <person name="Oren A."/>
            <person name="Chaudhuri R.R."/>
            <person name="La Ragione R."/>
            <person name="Hildebrand F."/>
            <person name="Pallen M.J."/>
        </authorList>
    </citation>
    <scope>NUCLEOTIDE SEQUENCE</scope>
    <source>
        <strain evidence="8">ChiBcec15-4380</strain>
    </source>
</reference>
<feature type="compositionally biased region" description="Acidic residues" evidence="6">
    <location>
        <begin position="44"/>
        <end position="54"/>
    </location>
</feature>
<evidence type="ECO:0000256" key="5">
    <source>
        <dbReference type="ARBA" id="ARBA00023288"/>
    </source>
</evidence>
<evidence type="ECO:0000313" key="8">
    <source>
        <dbReference type="EMBL" id="HIR51086.1"/>
    </source>
</evidence>
<dbReference type="PANTHER" id="PTHR43649:SF33">
    <property type="entry name" value="POLYGALACTURONAN_RHAMNOGALACTURONAN-BINDING PROTEIN YTCQ"/>
    <property type="match status" value="1"/>
</dbReference>
<accession>A0A9D1DI69</accession>
<evidence type="ECO:0000256" key="6">
    <source>
        <dbReference type="SAM" id="MobiDB-lite"/>
    </source>
</evidence>
<dbReference type="Pfam" id="PF01547">
    <property type="entry name" value="SBP_bac_1"/>
    <property type="match status" value="1"/>
</dbReference>
<keyword evidence="1" id="KW-1003">Cell membrane</keyword>
<name>A0A9D1DI69_9FIRM</name>
<keyword evidence="2 7" id="KW-0732">Signal</keyword>
<evidence type="ECO:0000256" key="4">
    <source>
        <dbReference type="ARBA" id="ARBA00023139"/>
    </source>
</evidence>
<dbReference type="SUPFAM" id="SSF53850">
    <property type="entry name" value="Periplasmic binding protein-like II"/>
    <property type="match status" value="1"/>
</dbReference>
<dbReference type="AlphaFoldDB" id="A0A9D1DI69"/>
<gene>
    <name evidence="8" type="ORF">IAA53_07355</name>
</gene>
<evidence type="ECO:0000313" key="9">
    <source>
        <dbReference type="Proteomes" id="UP000824239"/>
    </source>
</evidence>
<evidence type="ECO:0000256" key="3">
    <source>
        <dbReference type="ARBA" id="ARBA00023136"/>
    </source>
</evidence>
<dbReference type="InterPro" id="IPR006059">
    <property type="entry name" value="SBP"/>
</dbReference>
<keyword evidence="5" id="KW-0449">Lipoprotein</keyword>
<reference evidence="8" key="1">
    <citation type="submission" date="2020-10" db="EMBL/GenBank/DDBJ databases">
        <authorList>
            <person name="Gilroy R."/>
        </authorList>
    </citation>
    <scope>NUCLEOTIDE SEQUENCE</scope>
    <source>
        <strain evidence="8">ChiBcec15-4380</strain>
    </source>
</reference>
<evidence type="ECO:0000256" key="1">
    <source>
        <dbReference type="ARBA" id="ARBA00022475"/>
    </source>
</evidence>
<dbReference type="Gene3D" id="3.40.190.10">
    <property type="entry name" value="Periplasmic binding protein-like II"/>
    <property type="match status" value="2"/>
</dbReference>
<comment type="caution">
    <text evidence="8">The sequence shown here is derived from an EMBL/GenBank/DDBJ whole genome shotgun (WGS) entry which is preliminary data.</text>
</comment>
<feature type="signal peptide" evidence="7">
    <location>
        <begin position="1"/>
        <end position="25"/>
    </location>
</feature>
<feature type="chain" id="PRO_5038341903" evidence="7">
    <location>
        <begin position="26"/>
        <end position="527"/>
    </location>
</feature>
<dbReference type="InterPro" id="IPR050490">
    <property type="entry name" value="Bact_solute-bd_prot1"/>
</dbReference>
<organism evidence="8 9">
    <name type="scientific">Candidatus Avoscillospira avicola</name>
    <dbReference type="NCBI Taxonomy" id="2840706"/>
    <lineage>
        <taxon>Bacteria</taxon>
        <taxon>Bacillati</taxon>
        <taxon>Bacillota</taxon>
        <taxon>Clostridia</taxon>
        <taxon>Eubacteriales</taxon>
        <taxon>Oscillospiraceae</taxon>
        <taxon>Oscillospiraceae incertae sedis</taxon>
        <taxon>Candidatus Avoscillospira</taxon>
    </lineage>
</organism>
<protein>
    <submittedName>
        <fullName evidence="8">Extracellular solute-binding protein</fullName>
    </submittedName>
</protein>
<proteinExistence type="predicted"/>
<dbReference type="PANTHER" id="PTHR43649">
    <property type="entry name" value="ARABINOSE-BINDING PROTEIN-RELATED"/>
    <property type="match status" value="1"/>
</dbReference>
<feature type="region of interest" description="Disordered" evidence="6">
    <location>
        <begin position="26"/>
        <end position="54"/>
    </location>
</feature>
<evidence type="ECO:0000256" key="2">
    <source>
        <dbReference type="ARBA" id="ARBA00022729"/>
    </source>
</evidence>
<feature type="compositionally biased region" description="Low complexity" evidence="6">
    <location>
        <begin position="28"/>
        <end position="43"/>
    </location>
</feature>
<keyword evidence="4" id="KW-0564">Palmitate</keyword>
<dbReference type="PROSITE" id="PS51257">
    <property type="entry name" value="PROKAR_LIPOPROTEIN"/>
    <property type="match status" value="1"/>
</dbReference>
<keyword evidence="3" id="KW-0472">Membrane</keyword>
<sequence>MKKTIAFLLALVLLLGLVAGCADQAAPADTSNTDSSNTANTDSTDTDATDATDAEEDREVIEINIWAHDMDFPEDDRMVQYLEDKFDLKFNITSYANGIYQENLRNYILGGDMPDMYANWGPGDTNTLFDQIQSEGLLMDMTDLIPNYPNLMESVHYDDDSLKFLYNGDRIYGVPRKWNKDTTDRVLFIRQDWLDELGLEMPDTWDDVYEVLKAFKEAEPDGVKQIGLSMNDPFWIKMITAGFTGVNTWYQDETGRYKMDIFHPNMKEGYEFLYKLYAEGLLDPECYISEADRPKEYFCSGQSGIIYNASQYASCYPYFEETKKNFPDAEVAIINPIPASPEGIRSHMGIDSGYYGMWSFSKDFEGVDRVLEMMDWLASDEGNFFVRNGIEGIHYTMDGDTVVKNEEECAKEEFNCNGVTSHYLSYFTSIDFTFNQDMSLPYAEDIFTPSNEIGALYSARNPVQGFTYDDTLAQYNASINDIFTSYTSQFVTGQLSLDKWDEMLEKIVAVDNGALEEAVNQYMAQFE</sequence>
<evidence type="ECO:0000256" key="7">
    <source>
        <dbReference type="SAM" id="SignalP"/>
    </source>
</evidence>
<dbReference type="Proteomes" id="UP000824239">
    <property type="component" value="Unassembled WGS sequence"/>
</dbReference>
<dbReference type="EMBL" id="DVHE01000057">
    <property type="protein sequence ID" value="HIR51086.1"/>
    <property type="molecule type" value="Genomic_DNA"/>
</dbReference>